<sequence>MSAKKGSLMAQLKAKSDITDTFEEHVPLTTENIIGTQDDRSGFRKKDALDFDTGGGRSGPLKANQAITTMTRSPHPGREMPTDYWTDTKGASYGGSLTPKRASSMTNLRSTSPESWSENNSARGSQHGGLMDTASIRQAVFDEWKSKKSARLKEQQTNKSAEKTKLEEKEKEERERKKMAKRAFESWNEHKQGKNKEENVKKKELMEKELEKQKEKNLRTRDAKKFFESWKTKKDEELKEQHHKKKEEHRNKKKKDEEEKQEKSSSSQKVYDNWKNKKDEKIKEEMKTKKRGEKDNGMKEEDEKYERSIQSAERYQAWVEKKGKPQRRTSSTNIDTKGLVPKWQKVKTTVFHKKLEV</sequence>
<keyword evidence="3" id="KW-1185">Reference proteome</keyword>
<dbReference type="GO" id="GO:0000235">
    <property type="term" value="C:astral microtubule"/>
    <property type="evidence" value="ECO:0007669"/>
    <property type="project" value="TreeGrafter"/>
</dbReference>
<dbReference type="GO" id="GO:0000281">
    <property type="term" value="P:mitotic cytokinesis"/>
    <property type="evidence" value="ECO:0007669"/>
    <property type="project" value="InterPro"/>
</dbReference>
<comment type="caution">
    <text evidence="2">The sequence shown here is derived from an EMBL/GenBank/DDBJ whole genome shotgun (WGS) entry which is preliminary data.</text>
</comment>
<name>A0A9W9YLI8_9CNID</name>
<evidence type="ECO:0008006" key="4">
    <source>
        <dbReference type="Google" id="ProtNLM"/>
    </source>
</evidence>
<dbReference type="Proteomes" id="UP001163046">
    <property type="component" value="Unassembled WGS sequence"/>
</dbReference>
<feature type="compositionally biased region" description="Basic and acidic residues" evidence="1">
    <location>
        <begin position="248"/>
        <end position="263"/>
    </location>
</feature>
<evidence type="ECO:0000313" key="2">
    <source>
        <dbReference type="EMBL" id="KAJ7356335.1"/>
    </source>
</evidence>
<feature type="region of interest" description="Disordered" evidence="1">
    <location>
        <begin position="146"/>
        <end position="308"/>
    </location>
</feature>
<feature type="compositionally biased region" description="Basic and acidic residues" evidence="1">
    <location>
        <begin position="37"/>
        <end position="49"/>
    </location>
</feature>
<dbReference type="OrthoDB" id="5990345at2759"/>
<dbReference type="InterPro" id="IPR026106">
    <property type="entry name" value="MAP9"/>
</dbReference>
<dbReference type="GO" id="GO:0090307">
    <property type="term" value="P:mitotic spindle assembly"/>
    <property type="evidence" value="ECO:0007669"/>
    <property type="project" value="TreeGrafter"/>
</dbReference>
<feature type="compositionally biased region" description="Polar residues" evidence="1">
    <location>
        <begin position="101"/>
        <end position="124"/>
    </location>
</feature>
<dbReference type="EMBL" id="MU827322">
    <property type="protein sequence ID" value="KAJ7356335.1"/>
    <property type="molecule type" value="Genomic_DNA"/>
</dbReference>
<feature type="compositionally biased region" description="Basic and acidic residues" evidence="1">
    <location>
        <begin position="146"/>
        <end position="240"/>
    </location>
</feature>
<feature type="compositionally biased region" description="Basic and acidic residues" evidence="1">
    <location>
        <begin position="272"/>
        <end position="307"/>
    </location>
</feature>
<dbReference type="AlphaFoldDB" id="A0A9W9YLI8"/>
<dbReference type="GO" id="GO:1902412">
    <property type="term" value="P:regulation of mitotic cytokinesis"/>
    <property type="evidence" value="ECO:0007669"/>
    <property type="project" value="TreeGrafter"/>
</dbReference>
<reference evidence="2" key="1">
    <citation type="submission" date="2023-01" db="EMBL/GenBank/DDBJ databases">
        <title>Genome assembly of the deep-sea coral Lophelia pertusa.</title>
        <authorList>
            <person name="Herrera S."/>
            <person name="Cordes E."/>
        </authorList>
    </citation>
    <scope>NUCLEOTIDE SEQUENCE</scope>
    <source>
        <strain evidence="2">USNM1676648</strain>
        <tissue evidence="2">Polyp</tissue>
    </source>
</reference>
<protein>
    <recommendedName>
        <fullName evidence="4">Microtubule-associated protein 9</fullName>
    </recommendedName>
</protein>
<evidence type="ECO:0000313" key="3">
    <source>
        <dbReference type="Proteomes" id="UP001163046"/>
    </source>
</evidence>
<dbReference type="PANTHER" id="PTHR14739:SF9">
    <property type="entry name" value="MICROTUBULE-ASSOCIATED PROTEIN 9"/>
    <property type="match status" value="1"/>
</dbReference>
<feature type="region of interest" description="Disordered" evidence="1">
    <location>
        <begin position="29"/>
        <end position="134"/>
    </location>
</feature>
<organism evidence="2 3">
    <name type="scientific">Desmophyllum pertusum</name>
    <dbReference type="NCBI Taxonomy" id="174260"/>
    <lineage>
        <taxon>Eukaryota</taxon>
        <taxon>Metazoa</taxon>
        <taxon>Cnidaria</taxon>
        <taxon>Anthozoa</taxon>
        <taxon>Hexacorallia</taxon>
        <taxon>Scleractinia</taxon>
        <taxon>Caryophylliina</taxon>
        <taxon>Caryophylliidae</taxon>
        <taxon>Desmophyllum</taxon>
    </lineage>
</organism>
<dbReference type="PANTHER" id="PTHR14739">
    <property type="entry name" value="MICROTUBULE-ASSOCIATED PROTEIN 9"/>
    <property type="match status" value="1"/>
</dbReference>
<proteinExistence type="predicted"/>
<evidence type="ECO:0000256" key="1">
    <source>
        <dbReference type="SAM" id="MobiDB-lite"/>
    </source>
</evidence>
<dbReference type="GO" id="GO:0008017">
    <property type="term" value="F:microtubule binding"/>
    <property type="evidence" value="ECO:0007669"/>
    <property type="project" value="TreeGrafter"/>
</dbReference>
<gene>
    <name evidence="2" type="ORF">OS493_025444</name>
</gene>
<accession>A0A9W9YLI8</accession>